<sequence length="297" mass="32734">MATELSPRRAAELHAAVVDACAQMNLAADGAELIKYTVNAVYRLAAPVIVRVGSGDVGQARGQRLVEVARWLADRNAPIAQLVEGDQPVHVGERYTVTFWHELPVKEDWTAQDLVSPLRALHHLVPDESVPAWDPFETARRRLAGADPSIPSGDLAWLRDQWLATEQDYLASKRAMPMGVIHGDPHIGNLLLDGGGRVVLCDLDETGIGPLAWDLVPQAVGAARFNRASFYSQFVDAYGSDVRDEPYWPVLARIRELIMVTSVLPDLGHRPDVAAQHAHRLATLRSGRTAALWQRYQ</sequence>
<dbReference type="Proteomes" id="UP000503540">
    <property type="component" value="Chromosome"/>
</dbReference>
<name>A0A6G9YKX3_9NOCA</name>
<dbReference type="RefSeq" id="WP_167476419.1">
    <property type="nucleotide sequence ID" value="NZ_CP046172.1"/>
</dbReference>
<feature type="domain" description="Aminoglycoside phosphotransferase" evidence="1">
    <location>
        <begin position="39"/>
        <end position="246"/>
    </location>
</feature>
<dbReference type="AlphaFoldDB" id="A0A6G9YKX3"/>
<reference evidence="2 3" key="1">
    <citation type="journal article" date="2019" name="ACS Chem. Biol.">
        <title>Identification and Mobilization of a Cryptic Antibiotic Biosynthesis Gene Locus from a Human-Pathogenic Nocardia Isolate.</title>
        <authorList>
            <person name="Herisse M."/>
            <person name="Ishida K."/>
            <person name="Porter J.L."/>
            <person name="Howden B."/>
            <person name="Hertweck C."/>
            <person name="Stinear T.P."/>
            <person name="Pidot S.J."/>
        </authorList>
    </citation>
    <scope>NUCLEOTIDE SEQUENCE [LARGE SCALE GENOMIC DNA]</scope>
    <source>
        <strain evidence="2 3">AUSMDU00012717</strain>
    </source>
</reference>
<dbReference type="SUPFAM" id="SSF56112">
    <property type="entry name" value="Protein kinase-like (PK-like)"/>
    <property type="match status" value="1"/>
</dbReference>
<dbReference type="Pfam" id="PF01636">
    <property type="entry name" value="APH"/>
    <property type="match status" value="1"/>
</dbReference>
<accession>A0A6G9YKX3</accession>
<evidence type="ECO:0000313" key="3">
    <source>
        <dbReference type="Proteomes" id="UP000503540"/>
    </source>
</evidence>
<dbReference type="EMBL" id="CP046172">
    <property type="protein sequence ID" value="QIS13955.1"/>
    <property type="molecule type" value="Genomic_DNA"/>
</dbReference>
<evidence type="ECO:0000313" key="2">
    <source>
        <dbReference type="EMBL" id="QIS13955.1"/>
    </source>
</evidence>
<dbReference type="InterPro" id="IPR002575">
    <property type="entry name" value="Aminoglycoside_PTrfase"/>
</dbReference>
<keyword evidence="3" id="KW-1185">Reference proteome</keyword>
<dbReference type="Gene3D" id="1.10.510.10">
    <property type="entry name" value="Transferase(Phosphotransferase) domain 1"/>
    <property type="match status" value="1"/>
</dbReference>
<evidence type="ECO:0000259" key="1">
    <source>
        <dbReference type="Pfam" id="PF01636"/>
    </source>
</evidence>
<keyword evidence="2" id="KW-0808">Transferase</keyword>
<gene>
    <name evidence="2" type="ORF">F5544_30560</name>
</gene>
<proteinExistence type="predicted"/>
<organism evidence="2 3">
    <name type="scientific">Nocardia arthritidis</name>
    <dbReference type="NCBI Taxonomy" id="228602"/>
    <lineage>
        <taxon>Bacteria</taxon>
        <taxon>Bacillati</taxon>
        <taxon>Actinomycetota</taxon>
        <taxon>Actinomycetes</taxon>
        <taxon>Mycobacteriales</taxon>
        <taxon>Nocardiaceae</taxon>
        <taxon>Nocardia</taxon>
    </lineage>
</organism>
<dbReference type="GO" id="GO:0016740">
    <property type="term" value="F:transferase activity"/>
    <property type="evidence" value="ECO:0007669"/>
    <property type="project" value="UniProtKB-KW"/>
</dbReference>
<dbReference type="InterPro" id="IPR011009">
    <property type="entry name" value="Kinase-like_dom_sf"/>
</dbReference>
<dbReference type="KEGG" id="nah:F5544_30560"/>
<protein>
    <submittedName>
        <fullName evidence="2">Phosphotransferase</fullName>
    </submittedName>
</protein>